<proteinExistence type="predicted"/>
<evidence type="ECO:0000313" key="1">
    <source>
        <dbReference type="EMBL" id="QWF72135.1"/>
    </source>
</evidence>
<name>A0A975MQV9_9GAMM</name>
<dbReference type="AlphaFoldDB" id="A0A975MQV9"/>
<dbReference type="RefSeq" id="WP_215584330.1">
    <property type="nucleotide sequence ID" value="NZ_CP073754.1"/>
</dbReference>
<accession>A0A975MQV9</accession>
<reference evidence="1" key="1">
    <citation type="submission" date="2021-04" db="EMBL/GenBank/DDBJ databases">
        <title>Draft genome sequence data of methanotrophic Methylovulum sp. strain S1L and Methylomonas sp. strain S2AM isolated from boreal lake water columns.</title>
        <authorList>
            <person name="Rissanen A.J."/>
            <person name="Mangayil R."/>
            <person name="Svenning M.M."/>
            <person name="Khanongnuch R."/>
        </authorList>
    </citation>
    <scope>NUCLEOTIDE SEQUENCE</scope>
    <source>
        <strain evidence="1">S2AM</strain>
    </source>
</reference>
<organism evidence="1 2">
    <name type="scientific">Methylomonas paludis</name>
    <dbReference type="NCBI Taxonomy" id="1173101"/>
    <lineage>
        <taxon>Bacteria</taxon>
        <taxon>Pseudomonadati</taxon>
        <taxon>Pseudomonadota</taxon>
        <taxon>Gammaproteobacteria</taxon>
        <taxon>Methylococcales</taxon>
        <taxon>Methylococcaceae</taxon>
        <taxon>Methylomonas</taxon>
    </lineage>
</organism>
<dbReference type="KEGG" id="mpad:KEF85_06715"/>
<keyword evidence="2" id="KW-1185">Reference proteome</keyword>
<protein>
    <submittedName>
        <fullName evidence="1">Uncharacterized protein</fullName>
    </submittedName>
</protein>
<dbReference type="Proteomes" id="UP000676649">
    <property type="component" value="Chromosome"/>
</dbReference>
<evidence type="ECO:0000313" key="2">
    <source>
        <dbReference type="Proteomes" id="UP000676649"/>
    </source>
</evidence>
<sequence length="72" mass="8264">MVILPAFRKFDRWYIVLDSAAFKYDAPNYLAAAGLGMRLVPENWFKIAKGIHEGLPDLENRERTSIWPIVNG</sequence>
<dbReference type="EMBL" id="CP073754">
    <property type="protein sequence ID" value="QWF72135.1"/>
    <property type="molecule type" value="Genomic_DNA"/>
</dbReference>
<gene>
    <name evidence="1" type="ORF">KEF85_06715</name>
</gene>